<keyword evidence="2" id="KW-1133">Transmembrane helix</keyword>
<accession>A0A3M6TUJ4</accession>
<keyword evidence="4" id="KW-1185">Reference proteome</keyword>
<evidence type="ECO:0000313" key="4">
    <source>
        <dbReference type="Proteomes" id="UP000275408"/>
    </source>
</evidence>
<sequence>MTTAPMYSSLILLSAIVSDQTQFLLLINFVLLSLQPIIIKTIGKTLMKQVMLNQKSVFEPDADAVTEAQENLRNNQGNIIYSFNPINDQENSDLPIETQNLQDTLPE</sequence>
<protein>
    <submittedName>
        <fullName evidence="3">Uncharacterized protein</fullName>
    </submittedName>
</protein>
<feature type="compositionally biased region" description="Polar residues" evidence="1">
    <location>
        <begin position="97"/>
        <end position="107"/>
    </location>
</feature>
<dbReference type="AlphaFoldDB" id="A0A3M6TUJ4"/>
<dbReference type="EMBL" id="RCHS01002894">
    <property type="protein sequence ID" value="RMX45070.1"/>
    <property type="molecule type" value="Genomic_DNA"/>
</dbReference>
<dbReference type="Proteomes" id="UP000275408">
    <property type="component" value="Unassembled WGS sequence"/>
</dbReference>
<feature type="region of interest" description="Disordered" evidence="1">
    <location>
        <begin position="85"/>
        <end position="107"/>
    </location>
</feature>
<reference evidence="3 4" key="1">
    <citation type="journal article" date="2018" name="Sci. Rep.">
        <title>Comparative analysis of the Pocillopora damicornis genome highlights role of immune system in coral evolution.</title>
        <authorList>
            <person name="Cunning R."/>
            <person name="Bay R.A."/>
            <person name="Gillette P."/>
            <person name="Baker A.C."/>
            <person name="Traylor-Knowles N."/>
        </authorList>
    </citation>
    <scope>NUCLEOTIDE SEQUENCE [LARGE SCALE GENOMIC DNA]</scope>
    <source>
        <strain evidence="3">RSMAS</strain>
        <tissue evidence="3">Whole animal</tissue>
    </source>
</reference>
<gene>
    <name evidence="3" type="ORF">pdam_00023637</name>
</gene>
<proteinExistence type="predicted"/>
<evidence type="ECO:0000313" key="3">
    <source>
        <dbReference type="EMBL" id="RMX45070.1"/>
    </source>
</evidence>
<keyword evidence="2" id="KW-0812">Transmembrane</keyword>
<keyword evidence="2" id="KW-0472">Membrane</keyword>
<evidence type="ECO:0000256" key="1">
    <source>
        <dbReference type="SAM" id="MobiDB-lite"/>
    </source>
</evidence>
<evidence type="ECO:0000256" key="2">
    <source>
        <dbReference type="SAM" id="Phobius"/>
    </source>
</evidence>
<organism evidence="3 4">
    <name type="scientific">Pocillopora damicornis</name>
    <name type="common">Cauliflower coral</name>
    <name type="synonym">Millepora damicornis</name>
    <dbReference type="NCBI Taxonomy" id="46731"/>
    <lineage>
        <taxon>Eukaryota</taxon>
        <taxon>Metazoa</taxon>
        <taxon>Cnidaria</taxon>
        <taxon>Anthozoa</taxon>
        <taxon>Hexacorallia</taxon>
        <taxon>Scleractinia</taxon>
        <taxon>Astrocoeniina</taxon>
        <taxon>Pocilloporidae</taxon>
        <taxon>Pocillopora</taxon>
    </lineage>
</organism>
<name>A0A3M6TUJ4_POCDA</name>
<comment type="caution">
    <text evidence="3">The sequence shown here is derived from an EMBL/GenBank/DDBJ whole genome shotgun (WGS) entry which is preliminary data.</text>
</comment>
<feature type="transmembrane region" description="Helical" evidence="2">
    <location>
        <begin position="20"/>
        <end position="39"/>
    </location>
</feature>